<dbReference type="AlphaFoldDB" id="E6QPL6"/>
<comment type="caution">
    <text evidence="2">The sequence shown here is derived from an EMBL/GenBank/DDBJ whole genome shotgun (WGS) entry which is preliminary data.</text>
</comment>
<gene>
    <name evidence="2" type="ORF">CARN7_2843</name>
</gene>
<name>E6QPL6_9ZZZZ</name>
<dbReference type="EMBL" id="CABR01000004">
    <property type="protein sequence ID" value="CBI09187.1"/>
    <property type="molecule type" value="Genomic_DNA"/>
</dbReference>
<protein>
    <recommendedName>
        <fullName evidence="1">DUF2249 domain-containing protein</fullName>
    </recommendedName>
</protein>
<reference evidence="2" key="1">
    <citation type="submission" date="2009-10" db="EMBL/GenBank/DDBJ databases">
        <title>Diversity of trophic interactions inside an arsenic-rich microbial ecosystem.</title>
        <authorList>
            <person name="Bertin P.N."/>
            <person name="Heinrich-Salmeron A."/>
            <person name="Pelletier E."/>
            <person name="Goulhen-Chollet F."/>
            <person name="Arsene-Ploetze F."/>
            <person name="Gallien S."/>
            <person name="Calteau A."/>
            <person name="Vallenet D."/>
            <person name="Casiot C."/>
            <person name="Chane-Woon-Ming B."/>
            <person name="Giloteaux L."/>
            <person name="Barakat M."/>
            <person name="Bonnefoy V."/>
            <person name="Bruneel O."/>
            <person name="Chandler M."/>
            <person name="Cleiss J."/>
            <person name="Duran R."/>
            <person name="Elbaz-Poulichet F."/>
            <person name="Fonknechten N."/>
            <person name="Lauga B."/>
            <person name="Mornico D."/>
            <person name="Ortet P."/>
            <person name="Schaeffer C."/>
            <person name="Siguier P."/>
            <person name="Alexander Thil Smith A."/>
            <person name="Van Dorsselaer A."/>
            <person name="Weissenbach J."/>
            <person name="Medigue C."/>
            <person name="Le Paslier D."/>
        </authorList>
    </citation>
    <scope>NUCLEOTIDE SEQUENCE</scope>
</reference>
<accession>E6QPL6</accession>
<evidence type="ECO:0000259" key="1">
    <source>
        <dbReference type="Pfam" id="PF10006"/>
    </source>
</evidence>
<proteinExistence type="predicted"/>
<evidence type="ECO:0000313" key="2">
    <source>
        <dbReference type="EMBL" id="CBI09187.1"/>
    </source>
</evidence>
<organism evidence="2">
    <name type="scientific">mine drainage metagenome</name>
    <dbReference type="NCBI Taxonomy" id="410659"/>
    <lineage>
        <taxon>unclassified sequences</taxon>
        <taxon>metagenomes</taxon>
        <taxon>ecological metagenomes</taxon>
    </lineage>
</organism>
<dbReference type="Pfam" id="PF10006">
    <property type="entry name" value="DUF2249"/>
    <property type="match status" value="1"/>
</dbReference>
<feature type="domain" description="DUF2249" evidence="1">
    <location>
        <begin position="9"/>
        <end position="77"/>
    </location>
</feature>
<dbReference type="InterPro" id="IPR018720">
    <property type="entry name" value="DUF2249"/>
</dbReference>
<sequence>MTTATIDITVDVRTIAPRDRHPLIFGTFSGLAQDEALLLVNDHDPKPLYYQFQAEHGGKFSWDYLEEGPDVWRVRIGQVTGCCSVCHP</sequence>